<dbReference type="SUPFAM" id="SSF55681">
    <property type="entry name" value="Class II aaRS and biotin synthetases"/>
    <property type="match status" value="1"/>
</dbReference>
<dbReference type="InterPro" id="IPR006195">
    <property type="entry name" value="aa-tRNA-synth_II"/>
</dbReference>
<keyword evidence="4" id="KW-0648">Protein biosynthesis</keyword>
<keyword evidence="5" id="KW-0030">Aminoacyl-tRNA synthetase</keyword>
<evidence type="ECO:0000259" key="6">
    <source>
        <dbReference type="PROSITE" id="PS50862"/>
    </source>
</evidence>
<dbReference type="Gene3D" id="3.30.930.10">
    <property type="entry name" value="Bira Bifunctional Protein, Domain 2"/>
    <property type="match status" value="1"/>
</dbReference>
<reference evidence="7" key="1">
    <citation type="submission" date="2019-11" db="EMBL/GenBank/DDBJ databases">
        <authorList>
            <person name="Feng L."/>
        </authorList>
    </citation>
    <scope>NUCLEOTIDE SEQUENCE</scope>
    <source>
        <strain evidence="7">IbartlettiiLFYP30</strain>
    </source>
</reference>
<dbReference type="EC" id="6.2.1.-" evidence="7"/>
<evidence type="ECO:0000256" key="5">
    <source>
        <dbReference type="ARBA" id="ARBA00023146"/>
    </source>
</evidence>
<organism evidence="7">
    <name type="scientific">Intestinibacter bartlettii</name>
    <dbReference type="NCBI Taxonomy" id="261299"/>
    <lineage>
        <taxon>Bacteria</taxon>
        <taxon>Bacillati</taxon>
        <taxon>Bacillota</taxon>
        <taxon>Clostridia</taxon>
        <taxon>Peptostreptococcales</taxon>
        <taxon>Peptostreptococcaceae</taxon>
        <taxon>Intestinibacter</taxon>
    </lineage>
</organism>
<feature type="domain" description="Aminoacyl-transfer RNA synthetases class-II family profile" evidence="6">
    <location>
        <begin position="82"/>
        <end position="377"/>
    </location>
</feature>
<dbReference type="RefSeq" id="WP_156530780.1">
    <property type="nucleotide sequence ID" value="NZ_CACRUE010000024.1"/>
</dbReference>
<name>A0A6N3B7B5_9FIRM</name>
<dbReference type="SMR" id="A0A6N3B7B5"/>
<keyword evidence="3" id="KW-0067">ATP-binding</keyword>
<proteinExistence type="predicted"/>
<dbReference type="GO" id="GO:0140096">
    <property type="term" value="F:catalytic activity, acting on a protein"/>
    <property type="evidence" value="ECO:0007669"/>
    <property type="project" value="UniProtKB-ARBA"/>
</dbReference>
<dbReference type="PROSITE" id="PS50862">
    <property type="entry name" value="AA_TRNA_LIGASE_II"/>
    <property type="match status" value="1"/>
</dbReference>
<evidence type="ECO:0000313" key="7">
    <source>
        <dbReference type="EMBL" id="VYT97910.1"/>
    </source>
</evidence>
<dbReference type="AlphaFoldDB" id="A0A6N3B7B5"/>
<dbReference type="InterPro" id="IPR045864">
    <property type="entry name" value="aa-tRNA-synth_II/BPL/LPL"/>
</dbReference>
<accession>A0A6N3B7B5</accession>
<keyword evidence="1 7" id="KW-0436">Ligase</keyword>
<dbReference type="GO" id="GO:0016740">
    <property type="term" value="F:transferase activity"/>
    <property type="evidence" value="ECO:0007669"/>
    <property type="project" value="UniProtKB-ARBA"/>
</dbReference>
<evidence type="ECO:0000256" key="2">
    <source>
        <dbReference type="ARBA" id="ARBA00022741"/>
    </source>
</evidence>
<keyword evidence="2" id="KW-0547">Nucleotide-binding</keyword>
<dbReference type="GO" id="GO:0004812">
    <property type="term" value="F:aminoacyl-tRNA ligase activity"/>
    <property type="evidence" value="ECO:0007669"/>
    <property type="project" value="UniProtKB-KW"/>
</dbReference>
<sequence length="394" mass="46308">MTEELRYSMNKIQNSDLDIFCDMLSYVSPFIYDSKKDGEDVLIEIESNKKEEVLEKIKRLEEIISSDEMSKKREIKIKTLKDFTQNEPLNKENIMEKLLKDEIVVQISKGAYAYGGIFLKVFSYFNKKIDEFLEENFTDIRKYEVPVLYPIDEFEKGGYFESFPHHIMFQTTIKSDIDILDRFAKEGTAKGEIFENMKKVTNVLRHAACVPVYPMLENKVINSEKEVVFEVSGKCFRNEGNNIFELGRVNEFYMKEYAFVGTQDQVLQAIEKCRNLWYFWVDKFKLNGKIDTANDSFFASNYKKLKLFQMLGDSKQEFKLWLPDSDSYISASSSNVHRTHFTKERNIRNEHGYCQSSCFAFGLERLTYALLSQKGLDVKLWDDDTYEEIFGMKK</sequence>
<dbReference type="Pfam" id="PF00587">
    <property type="entry name" value="tRNA-synt_2b"/>
    <property type="match status" value="1"/>
</dbReference>
<dbReference type="GO" id="GO:0006418">
    <property type="term" value="P:tRNA aminoacylation for protein translation"/>
    <property type="evidence" value="ECO:0007669"/>
    <property type="project" value="InterPro"/>
</dbReference>
<evidence type="ECO:0000256" key="3">
    <source>
        <dbReference type="ARBA" id="ARBA00022840"/>
    </source>
</evidence>
<gene>
    <name evidence="7" type="ORF">IBLFYP30_01439</name>
</gene>
<dbReference type="EMBL" id="CACRUE010000024">
    <property type="protein sequence ID" value="VYT97910.1"/>
    <property type="molecule type" value="Genomic_DNA"/>
</dbReference>
<protein>
    <submittedName>
        <fullName evidence="7">Amino acid--[acyl-carrier-protein] ligase 2</fullName>
        <ecNumber evidence="7">6.2.1.-</ecNumber>
    </submittedName>
</protein>
<evidence type="ECO:0000256" key="1">
    <source>
        <dbReference type="ARBA" id="ARBA00022598"/>
    </source>
</evidence>
<dbReference type="InterPro" id="IPR002314">
    <property type="entry name" value="aa-tRNA-synt_IIb"/>
</dbReference>
<dbReference type="GO" id="GO:0005524">
    <property type="term" value="F:ATP binding"/>
    <property type="evidence" value="ECO:0007669"/>
    <property type="project" value="UniProtKB-KW"/>
</dbReference>
<evidence type="ECO:0000256" key="4">
    <source>
        <dbReference type="ARBA" id="ARBA00022917"/>
    </source>
</evidence>